<dbReference type="PANTHER" id="PTHR11699">
    <property type="entry name" value="ALDEHYDE DEHYDROGENASE-RELATED"/>
    <property type="match status" value="1"/>
</dbReference>
<dbReference type="InterPro" id="IPR016162">
    <property type="entry name" value="Ald_DH_N"/>
</dbReference>
<dbReference type="Gene3D" id="3.40.309.10">
    <property type="entry name" value="Aldehyde Dehydrogenase, Chain A, domain 2"/>
    <property type="match status" value="1"/>
</dbReference>
<keyword evidence="6" id="KW-1185">Reference proteome</keyword>
<feature type="domain" description="Aldehyde dehydrogenase" evidence="4">
    <location>
        <begin position="22"/>
        <end position="485"/>
    </location>
</feature>
<accession>A0ABP7KN36</accession>
<evidence type="ECO:0000313" key="6">
    <source>
        <dbReference type="Proteomes" id="UP001501803"/>
    </source>
</evidence>
<dbReference type="PROSITE" id="PS00687">
    <property type="entry name" value="ALDEHYDE_DEHYDR_GLU"/>
    <property type="match status" value="1"/>
</dbReference>
<sequence length="490" mass="51354">MTTATQPSVSFPPQALLIDGEWRAASTGAVYSVYAPATGDLLAELPLGTPDDVDAAVAAARFQFETGEWSRLSGAERGKILWRLADLIESDLEGLARLEALDVGRPFGEAFFGEIPLAAETFRHFAGWADKVTGSTYSLPPFGGDRLSYTIRQPLGVVGAILPWNAPTMIASWKIAPALAAGNTLVIKPAAEASLTTLRLAELALEAGLPAGVLNVVTGSGAVVGDAMVGHPDIAKITFTGSTAVGKRIAAQAGPALKKVTLELGGKSPQIVWPDADLDSVVPTAAFSVFANQGQTCASGSRIYVHRSILDEFLSRLKTHAESIVVGDPLGDGTQMGSLISQKQLDSVLGYIATAREEGATLLTGGSRIGDTGYFVQPTVFVGTNDLTIAREEIFGPVGTVVPFDDDDEALLLANGSDFGLTAVLWTNDSARINRFTRELQVGVVWVNAWGPPHPALPWLGVKASGVGEELGLEGLLANTRVKTVNVISA</sequence>
<comment type="caution">
    <text evidence="5">The sequence shown here is derived from an EMBL/GenBank/DDBJ whole genome shotgun (WGS) entry which is preliminary data.</text>
</comment>
<comment type="similarity">
    <text evidence="3">Belongs to the aldehyde dehydrogenase family.</text>
</comment>
<protein>
    <submittedName>
        <fullName evidence="5">Aldehyde dehydrogenase family protein</fullName>
    </submittedName>
</protein>
<evidence type="ECO:0000256" key="2">
    <source>
        <dbReference type="PROSITE-ProRule" id="PRU10007"/>
    </source>
</evidence>
<dbReference type="InterPro" id="IPR016161">
    <property type="entry name" value="Ald_DH/histidinol_DH"/>
</dbReference>
<dbReference type="EMBL" id="BAABCN010000007">
    <property type="protein sequence ID" value="GAA3882347.1"/>
    <property type="molecule type" value="Genomic_DNA"/>
</dbReference>
<dbReference type="Gene3D" id="3.40.605.10">
    <property type="entry name" value="Aldehyde Dehydrogenase, Chain A, domain 1"/>
    <property type="match status" value="1"/>
</dbReference>
<dbReference type="SUPFAM" id="SSF53720">
    <property type="entry name" value="ALDH-like"/>
    <property type="match status" value="1"/>
</dbReference>
<keyword evidence="1 3" id="KW-0560">Oxidoreductase</keyword>
<dbReference type="Proteomes" id="UP001501803">
    <property type="component" value="Unassembled WGS sequence"/>
</dbReference>
<evidence type="ECO:0000259" key="4">
    <source>
        <dbReference type="Pfam" id="PF00171"/>
    </source>
</evidence>
<gene>
    <name evidence="5" type="ORF">GCM10022381_25780</name>
</gene>
<name>A0ABP7KN36_9MICO</name>
<proteinExistence type="inferred from homology"/>
<evidence type="ECO:0000256" key="3">
    <source>
        <dbReference type="RuleBase" id="RU003345"/>
    </source>
</evidence>
<dbReference type="InterPro" id="IPR016163">
    <property type="entry name" value="Ald_DH_C"/>
</dbReference>
<dbReference type="InterPro" id="IPR015590">
    <property type="entry name" value="Aldehyde_DH_dom"/>
</dbReference>
<evidence type="ECO:0000256" key="1">
    <source>
        <dbReference type="ARBA" id="ARBA00023002"/>
    </source>
</evidence>
<evidence type="ECO:0000313" key="5">
    <source>
        <dbReference type="EMBL" id="GAA3882347.1"/>
    </source>
</evidence>
<reference evidence="6" key="1">
    <citation type="journal article" date="2019" name="Int. J. Syst. Evol. Microbiol.">
        <title>The Global Catalogue of Microorganisms (GCM) 10K type strain sequencing project: providing services to taxonomists for standard genome sequencing and annotation.</title>
        <authorList>
            <consortium name="The Broad Institute Genomics Platform"/>
            <consortium name="The Broad Institute Genome Sequencing Center for Infectious Disease"/>
            <person name="Wu L."/>
            <person name="Ma J."/>
        </authorList>
    </citation>
    <scope>NUCLEOTIDE SEQUENCE [LARGE SCALE GENOMIC DNA]</scope>
    <source>
        <strain evidence="6">JCM 17021</strain>
    </source>
</reference>
<dbReference type="RefSeq" id="WP_345067246.1">
    <property type="nucleotide sequence ID" value="NZ_BAABCN010000007.1"/>
</dbReference>
<dbReference type="Pfam" id="PF00171">
    <property type="entry name" value="Aldedh"/>
    <property type="match status" value="1"/>
</dbReference>
<organism evidence="5 6">
    <name type="scientific">Leifsonia kafniensis</name>
    <dbReference type="NCBI Taxonomy" id="475957"/>
    <lineage>
        <taxon>Bacteria</taxon>
        <taxon>Bacillati</taxon>
        <taxon>Actinomycetota</taxon>
        <taxon>Actinomycetes</taxon>
        <taxon>Micrococcales</taxon>
        <taxon>Microbacteriaceae</taxon>
        <taxon>Leifsonia</taxon>
    </lineage>
</organism>
<dbReference type="InterPro" id="IPR029510">
    <property type="entry name" value="Ald_DH_CS_GLU"/>
</dbReference>
<feature type="active site" evidence="2">
    <location>
        <position position="263"/>
    </location>
</feature>